<proteinExistence type="predicted"/>
<dbReference type="AlphaFoldDB" id="A0A8H2PWL2"/>
<name>A0A8H2PWL2_ACIRA</name>
<reference evidence="1 2" key="1">
    <citation type="submission" date="2019-06" db="EMBL/GenBank/DDBJ databases">
        <title>Genome of Acinetobacter radioresistens APH1, a phenol degrading strain.</title>
        <authorList>
            <person name="Liu Y."/>
        </authorList>
    </citation>
    <scope>NUCLEOTIDE SEQUENCE [LARGE SCALE GENOMIC DNA]</scope>
    <source>
        <strain evidence="1 2">APH1</strain>
    </source>
</reference>
<sequence>MVTLYIENKKDPLINDEAQELICFATVHEVKSWQALLDLYFQLKRQNSVKKVLFLLEDIGQCEYTSMHASMEDRLYFDTTELVKDDLDSSWDNVKSFEFQYHIQQLLKPEHLIEINRLYNKFNYSEQDLSLLIKINKYPEQILDEIIQVKLVDTTNETYKFAAQLNGYFAGNLNPFETFSLIQHLDQNFGLEYIGLGASLLFFIKTTRFNESKIDELLNELKKIYQSSQIGYIQLKQHLLAHQYLILPYVESLEIFDFHE</sequence>
<accession>A0A8H2PWL2</accession>
<protein>
    <submittedName>
        <fullName evidence="1">Uncharacterized protein</fullName>
    </submittedName>
</protein>
<evidence type="ECO:0000313" key="1">
    <source>
        <dbReference type="EMBL" id="TNX94252.1"/>
    </source>
</evidence>
<comment type="caution">
    <text evidence="1">The sequence shown here is derived from an EMBL/GenBank/DDBJ whole genome shotgun (WGS) entry which is preliminary data.</text>
</comment>
<dbReference type="Proteomes" id="UP000314285">
    <property type="component" value="Unassembled WGS sequence"/>
</dbReference>
<organism evidence="1 2">
    <name type="scientific">Acinetobacter radioresistens</name>
    <dbReference type="NCBI Taxonomy" id="40216"/>
    <lineage>
        <taxon>Bacteria</taxon>
        <taxon>Pseudomonadati</taxon>
        <taxon>Pseudomonadota</taxon>
        <taxon>Gammaproteobacteria</taxon>
        <taxon>Moraxellales</taxon>
        <taxon>Moraxellaceae</taxon>
        <taxon>Acinetobacter</taxon>
    </lineage>
</organism>
<gene>
    <name evidence="1" type="ORF">FHY67_01960</name>
</gene>
<dbReference type="RefSeq" id="WP_005025283.1">
    <property type="nucleotide sequence ID" value="NZ_CP027365.1"/>
</dbReference>
<dbReference type="EMBL" id="VFBM01000001">
    <property type="protein sequence ID" value="TNX94252.1"/>
    <property type="molecule type" value="Genomic_DNA"/>
</dbReference>
<evidence type="ECO:0000313" key="2">
    <source>
        <dbReference type="Proteomes" id="UP000314285"/>
    </source>
</evidence>